<dbReference type="Gene3D" id="3.40.50.1980">
    <property type="entry name" value="Nitrogenase molybdenum iron protein domain"/>
    <property type="match status" value="2"/>
</dbReference>
<dbReference type="GO" id="GO:1901678">
    <property type="term" value="P:iron coordination entity transport"/>
    <property type="evidence" value="ECO:0007669"/>
    <property type="project" value="UniProtKB-ARBA"/>
</dbReference>
<feature type="signal peptide" evidence="6">
    <location>
        <begin position="1"/>
        <end position="24"/>
    </location>
</feature>
<keyword evidence="4 6" id="KW-0732">Signal</keyword>
<dbReference type="InterPro" id="IPR051313">
    <property type="entry name" value="Bact_iron-sidero_bind"/>
</dbReference>
<evidence type="ECO:0000256" key="6">
    <source>
        <dbReference type="SAM" id="SignalP"/>
    </source>
</evidence>
<evidence type="ECO:0000256" key="5">
    <source>
        <dbReference type="SAM" id="MobiDB-lite"/>
    </source>
</evidence>
<accession>A0A6S6R1L0</accession>
<feature type="chain" id="PRO_5044190696" evidence="6">
    <location>
        <begin position="25"/>
        <end position="331"/>
    </location>
</feature>
<comment type="subcellular location">
    <subcellularLocation>
        <location evidence="1">Cell envelope</location>
    </subcellularLocation>
</comment>
<dbReference type="AlphaFoldDB" id="A0A6S6R1L0"/>
<keyword evidence="8" id="KW-1185">Reference proteome</keyword>
<dbReference type="EMBL" id="AP023367">
    <property type="protein sequence ID" value="BCJ96794.1"/>
    <property type="molecule type" value="Genomic_DNA"/>
</dbReference>
<dbReference type="Pfam" id="PF01497">
    <property type="entry name" value="Peripla_BP_2"/>
    <property type="match status" value="1"/>
</dbReference>
<sequence>MKKILSIGATAVLILTVLTGCSNTKNTNTPASTQPTEQATATTAPTFEPTEEETGTRTVSTIKGDIEVPVNPQRVVANWYVGDVITLNLNLVGYNAWAQETMPFYDVLMASTKIETWEPENVMTLEPDLIITYKEDDFDKFNKIAPVLVIPESIESTQRLSMIGEATGRTEEAEAAIQNFETKLAEAKERFNGEQFAGKSFSILEDWGASGDWSGVYYETGSRGGTLVYDYLGLSIPEKLTELIKQSGEGRGSLSYEIAHEYFGDYILWFRQEGKESEYAQTEIWKSIPAVQNKKVAEIPGEMLGLFYYSDVTSLTGQLDYTVNAINSLAN</sequence>
<feature type="compositionally biased region" description="Low complexity" evidence="5">
    <location>
        <begin position="29"/>
        <end position="48"/>
    </location>
</feature>
<dbReference type="GO" id="GO:0030288">
    <property type="term" value="C:outer membrane-bounded periplasmic space"/>
    <property type="evidence" value="ECO:0007669"/>
    <property type="project" value="TreeGrafter"/>
</dbReference>
<feature type="region of interest" description="Disordered" evidence="5">
    <location>
        <begin position="26"/>
        <end position="54"/>
    </location>
</feature>
<evidence type="ECO:0000256" key="3">
    <source>
        <dbReference type="ARBA" id="ARBA00022448"/>
    </source>
</evidence>
<dbReference type="PANTHER" id="PTHR30532:SF29">
    <property type="entry name" value="FE(3+) DICITRATE-BINDING PERIPLASMIC PROTEIN"/>
    <property type="match status" value="1"/>
</dbReference>
<dbReference type="PANTHER" id="PTHR30532">
    <property type="entry name" value="IRON III DICITRATE-BINDING PERIPLASMIC PROTEIN"/>
    <property type="match status" value="1"/>
</dbReference>
<keyword evidence="3" id="KW-0813">Transport</keyword>
<evidence type="ECO:0000256" key="2">
    <source>
        <dbReference type="ARBA" id="ARBA00008814"/>
    </source>
</evidence>
<evidence type="ECO:0000256" key="1">
    <source>
        <dbReference type="ARBA" id="ARBA00004196"/>
    </source>
</evidence>
<organism evidence="7 8">
    <name type="scientific">Anaerocolumna cellulosilytica</name>
    <dbReference type="NCBI Taxonomy" id="433286"/>
    <lineage>
        <taxon>Bacteria</taxon>
        <taxon>Bacillati</taxon>
        <taxon>Bacillota</taxon>
        <taxon>Clostridia</taxon>
        <taxon>Lachnospirales</taxon>
        <taxon>Lachnospiraceae</taxon>
        <taxon>Anaerocolumna</taxon>
    </lineage>
</organism>
<evidence type="ECO:0000256" key="4">
    <source>
        <dbReference type="ARBA" id="ARBA00022729"/>
    </source>
</evidence>
<evidence type="ECO:0000313" key="8">
    <source>
        <dbReference type="Proteomes" id="UP000515561"/>
    </source>
</evidence>
<dbReference type="SUPFAM" id="SSF53807">
    <property type="entry name" value="Helical backbone' metal receptor"/>
    <property type="match status" value="1"/>
</dbReference>
<evidence type="ECO:0000313" key="7">
    <source>
        <dbReference type="EMBL" id="BCJ96794.1"/>
    </source>
</evidence>
<dbReference type="PROSITE" id="PS50983">
    <property type="entry name" value="FE_B12_PBP"/>
    <property type="match status" value="1"/>
</dbReference>
<name>A0A6S6R1L0_9FIRM</name>
<proteinExistence type="inferred from homology"/>
<gene>
    <name evidence="7" type="primary">fhuD1</name>
    <name evidence="7" type="ORF">acsn021_43630</name>
</gene>
<protein>
    <submittedName>
        <fullName evidence="7">Fe3+-hydroxamate ABC transporter substrate-binding protein</fullName>
    </submittedName>
</protein>
<dbReference type="PROSITE" id="PS51257">
    <property type="entry name" value="PROKAR_LIPOPROTEIN"/>
    <property type="match status" value="1"/>
</dbReference>
<dbReference type="Proteomes" id="UP000515561">
    <property type="component" value="Chromosome"/>
</dbReference>
<dbReference type="KEGG" id="acel:acsn021_43630"/>
<dbReference type="InterPro" id="IPR002491">
    <property type="entry name" value="ABC_transptr_periplasmic_BD"/>
</dbReference>
<comment type="similarity">
    <text evidence="2">Belongs to the bacterial solute-binding protein 8 family.</text>
</comment>
<dbReference type="RefSeq" id="WP_184092219.1">
    <property type="nucleotide sequence ID" value="NZ_AP023367.1"/>
</dbReference>
<reference evidence="7 8" key="1">
    <citation type="journal article" date="2016" name="Int. J. Syst. Evol. Microbiol.">
        <title>Descriptions of Anaerotaenia torta gen. nov., sp. nov. and Anaerocolumna cellulosilytica gen. nov., sp. nov. isolated from a methanogenic reactor of cattle waste.</title>
        <authorList>
            <person name="Uek A."/>
            <person name="Ohtaki Y."/>
            <person name="Kaku N."/>
            <person name="Ueki K."/>
        </authorList>
    </citation>
    <scope>NUCLEOTIDE SEQUENCE [LARGE SCALE GENOMIC DNA]</scope>
    <source>
        <strain evidence="7 8">SN021</strain>
    </source>
</reference>